<feature type="region of interest" description="Disordered" evidence="1">
    <location>
        <begin position="70"/>
        <end position="99"/>
    </location>
</feature>
<dbReference type="EMBL" id="CP040916">
    <property type="protein sequence ID" value="QDQ09419.1"/>
    <property type="molecule type" value="Genomic_DNA"/>
</dbReference>
<protein>
    <submittedName>
        <fullName evidence="2">Uncharacterized protein</fullName>
    </submittedName>
</protein>
<dbReference type="AlphaFoldDB" id="A0A516R183"/>
<evidence type="ECO:0000313" key="3">
    <source>
        <dbReference type="Proteomes" id="UP000316806"/>
    </source>
</evidence>
<gene>
    <name evidence="2" type="ORF">FH965_01600</name>
</gene>
<organism evidence="2 3">
    <name type="scientific">Streptomyces spectabilis</name>
    <dbReference type="NCBI Taxonomy" id="68270"/>
    <lineage>
        <taxon>Bacteria</taxon>
        <taxon>Bacillati</taxon>
        <taxon>Actinomycetota</taxon>
        <taxon>Actinomycetes</taxon>
        <taxon>Kitasatosporales</taxon>
        <taxon>Streptomycetaceae</taxon>
        <taxon>Streptomyces</taxon>
    </lineage>
</organism>
<reference evidence="2 3" key="1">
    <citation type="journal article" date="2019" name="J. Ind. Microbiol. Biotechnol.">
        <title>The complete genomic sequence of Streptomyces spectabilis NRRL-2792 and identification of secondary metabolite biosynthetic gene clusters.</title>
        <authorList>
            <person name="Sinha A."/>
            <person name="Phillips-Salemka S."/>
            <person name="Niraula T.A."/>
            <person name="Short K.A."/>
            <person name="Niraula N.P."/>
        </authorList>
    </citation>
    <scope>NUCLEOTIDE SEQUENCE [LARGE SCALE GENOMIC DNA]</scope>
    <source>
        <strain evidence="2 3">NRRL 2792</strain>
    </source>
</reference>
<evidence type="ECO:0000256" key="1">
    <source>
        <dbReference type="SAM" id="MobiDB-lite"/>
    </source>
</evidence>
<evidence type="ECO:0000313" key="2">
    <source>
        <dbReference type="EMBL" id="QDQ09419.1"/>
    </source>
</evidence>
<accession>A0A516R183</accession>
<name>A0A516R183_STRST</name>
<sequence>MSDRPWRSTAIASTPTAIINAVLNTVATEKAWGPLLSARVTEAAIAEAIRPLADAVWKHAIDGRCIAREAAPSPPSSFHSPRRLPRLHQLAPTVPAGAL</sequence>
<proteinExistence type="predicted"/>
<dbReference type="Proteomes" id="UP000316806">
    <property type="component" value="Chromosome"/>
</dbReference>